<dbReference type="STRING" id="441959.B8M5J1"/>
<evidence type="ECO:0000259" key="5">
    <source>
        <dbReference type="PROSITE" id="PS50048"/>
    </source>
</evidence>
<dbReference type="VEuPathDB" id="FungiDB:TSTA_031440"/>
<dbReference type="PANTHER" id="PTHR46910:SF1">
    <property type="entry name" value="MISCELLANEOUS ZN(II)2CYS6 TRANSCRIPTION FACTOR (EUROFUNG)-RELATED"/>
    <property type="match status" value="1"/>
</dbReference>
<dbReference type="CDD" id="cd00067">
    <property type="entry name" value="GAL4"/>
    <property type="match status" value="1"/>
</dbReference>
<organism evidence="6 7">
    <name type="scientific">Talaromyces stipitatus (strain ATCC 10500 / CBS 375.48 / QM 6759 / NRRL 1006)</name>
    <name type="common">Penicillium stipitatum</name>
    <dbReference type="NCBI Taxonomy" id="441959"/>
    <lineage>
        <taxon>Eukaryota</taxon>
        <taxon>Fungi</taxon>
        <taxon>Dikarya</taxon>
        <taxon>Ascomycota</taxon>
        <taxon>Pezizomycotina</taxon>
        <taxon>Eurotiomycetes</taxon>
        <taxon>Eurotiomycetidae</taxon>
        <taxon>Eurotiales</taxon>
        <taxon>Trichocomaceae</taxon>
        <taxon>Talaromyces</taxon>
        <taxon>Talaromyces sect. Talaromyces</taxon>
    </lineage>
</organism>
<evidence type="ECO:0000256" key="2">
    <source>
        <dbReference type="ARBA" id="ARBA00023125"/>
    </source>
</evidence>
<dbReference type="PANTHER" id="PTHR46910">
    <property type="entry name" value="TRANSCRIPTION FACTOR PDR1"/>
    <property type="match status" value="1"/>
</dbReference>
<keyword evidence="3" id="KW-0804">Transcription</keyword>
<dbReference type="AlphaFoldDB" id="B8M5J1"/>
<dbReference type="Pfam" id="PF00172">
    <property type="entry name" value="Zn_clus"/>
    <property type="match status" value="1"/>
</dbReference>
<dbReference type="GO" id="GO:0008270">
    <property type="term" value="F:zinc ion binding"/>
    <property type="evidence" value="ECO:0007669"/>
    <property type="project" value="InterPro"/>
</dbReference>
<dbReference type="SUPFAM" id="SSF57701">
    <property type="entry name" value="Zn2/Cys6 DNA-binding domain"/>
    <property type="match status" value="1"/>
</dbReference>
<evidence type="ECO:0000256" key="4">
    <source>
        <dbReference type="ARBA" id="ARBA00023242"/>
    </source>
</evidence>
<evidence type="ECO:0000256" key="3">
    <source>
        <dbReference type="ARBA" id="ARBA00023163"/>
    </source>
</evidence>
<accession>B8M5J1</accession>
<dbReference type="Gene3D" id="4.10.240.10">
    <property type="entry name" value="Zn(2)-C6 fungal-type DNA-binding domain"/>
    <property type="match status" value="1"/>
</dbReference>
<dbReference type="InterPro" id="IPR036864">
    <property type="entry name" value="Zn2-C6_fun-type_DNA-bd_sf"/>
</dbReference>
<evidence type="ECO:0000256" key="1">
    <source>
        <dbReference type="ARBA" id="ARBA00023015"/>
    </source>
</evidence>
<protein>
    <recommendedName>
        <fullName evidence="5">Zn(2)-C6 fungal-type domain-containing protein</fullName>
    </recommendedName>
</protein>
<dbReference type="RefSeq" id="XP_002480319.1">
    <property type="nucleotide sequence ID" value="XM_002480274.1"/>
</dbReference>
<dbReference type="InterPro" id="IPR001138">
    <property type="entry name" value="Zn2Cys6_DnaBD"/>
</dbReference>
<dbReference type="PhylomeDB" id="B8M5J1"/>
<dbReference type="EMBL" id="EQ962654">
    <property type="protein sequence ID" value="EED19885.1"/>
    <property type="molecule type" value="Genomic_DNA"/>
</dbReference>
<dbReference type="PROSITE" id="PS50048">
    <property type="entry name" value="ZN2_CY6_FUNGAL_2"/>
    <property type="match status" value="1"/>
</dbReference>
<evidence type="ECO:0000313" key="7">
    <source>
        <dbReference type="Proteomes" id="UP000001745"/>
    </source>
</evidence>
<keyword evidence="1" id="KW-0805">Transcription regulation</keyword>
<gene>
    <name evidence="6" type="ORF">TSTA_031440</name>
</gene>
<dbReference type="GO" id="GO:0003677">
    <property type="term" value="F:DNA binding"/>
    <property type="evidence" value="ECO:0007669"/>
    <property type="project" value="UniProtKB-KW"/>
</dbReference>
<name>B8M5J1_TALSN</name>
<dbReference type="Proteomes" id="UP000001745">
    <property type="component" value="Unassembled WGS sequence"/>
</dbReference>
<feature type="domain" description="Zn(2)-C6 fungal-type" evidence="5">
    <location>
        <begin position="45"/>
        <end position="74"/>
    </location>
</feature>
<dbReference type="HOGENOM" id="CLU_860555_0_0_1"/>
<keyword evidence="2" id="KW-0238">DNA-binding</keyword>
<evidence type="ECO:0000313" key="6">
    <source>
        <dbReference type="EMBL" id="EED19885.1"/>
    </source>
</evidence>
<dbReference type="InParanoid" id="B8M5J1"/>
<reference evidence="7" key="1">
    <citation type="journal article" date="2015" name="Genome Announc.">
        <title>Genome sequence of the AIDS-associated pathogen Penicillium marneffei (ATCC18224) and its near taxonomic relative Talaromyces stipitatus (ATCC10500).</title>
        <authorList>
            <person name="Nierman W.C."/>
            <person name="Fedorova-Abrams N.D."/>
            <person name="Andrianopoulos A."/>
        </authorList>
    </citation>
    <scope>NUCLEOTIDE SEQUENCE [LARGE SCALE GENOMIC DNA]</scope>
    <source>
        <strain evidence="7">ATCC 10500 / CBS 375.48 / QM 6759 / NRRL 1006</strain>
    </source>
</reference>
<dbReference type="GeneID" id="8107755"/>
<dbReference type="GO" id="GO:0000981">
    <property type="term" value="F:DNA-binding transcription factor activity, RNA polymerase II-specific"/>
    <property type="evidence" value="ECO:0007669"/>
    <property type="project" value="InterPro"/>
</dbReference>
<dbReference type="SMART" id="SM00066">
    <property type="entry name" value="GAL4"/>
    <property type="match status" value="1"/>
</dbReference>
<dbReference type="InterPro" id="IPR050987">
    <property type="entry name" value="AtrR-like"/>
</dbReference>
<keyword evidence="7" id="KW-1185">Reference proteome</keyword>
<dbReference type="OrthoDB" id="4223968at2759"/>
<proteinExistence type="predicted"/>
<keyword evidence="4" id="KW-0539">Nucleus</keyword>
<sequence length="313" mass="35387">MEVNYAIPVHLCSLCGKPFTQERQHRRHQAYCRRNQSRLRTRPRSCRACNQAKIKCNFRDPCNQCTRKGLDCVYEPSRKEPVANDAPITISDFWASHSTHGLEQVSTSNLLGHGLDRDSLGLLRPGDMPDLDSDGLFTMPATEFNWGGSRHKEISSVGDLQMPTTFSSDLDTYMSLLQSDDLDLTSDTSTSKTLDLILPAQVSTPLSIPSTEISTTRVHFSRNKIVTPAQQLFTSMLVDMIRAYPLMMTRRETFPPFVHPHCYLYEGCDTFPQVLTNCMGIAQLFVSRTDDTRPFVWTTVMAEVRSVLTKVII</sequence>